<dbReference type="PATRIC" id="fig|570156.3.peg.1507"/>
<dbReference type="InterPro" id="IPR010297">
    <property type="entry name" value="DUF900_hydrolase"/>
</dbReference>
<accession>A0A0P7DWE8</accession>
<organism evidence="1 2">
    <name type="scientific">Pseudoalteromonas lipolytica</name>
    <dbReference type="NCBI Taxonomy" id="570156"/>
    <lineage>
        <taxon>Bacteria</taxon>
        <taxon>Pseudomonadati</taxon>
        <taxon>Pseudomonadota</taxon>
        <taxon>Gammaproteobacteria</taxon>
        <taxon>Alteromonadales</taxon>
        <taxon>Pseudoalteromonadaceae</taxon>
        <taxon>Pseudoalteromonas</taxon>
    </lineage>
</organism>
<dbReference type="RefSeq" id="WP_054554366.1">
    <property type="nucleotide sequence ID" value="NZ_LJTC01000013.1"/>
</dbReference>
<dbReference type="AlphaFoldDB" id="A0A0P7DWE8"/>
<dbReference type="OrthoDB" id="9797755at2"/>
<name>A0A0P7DWE8_9GAMM</name>
<reference evidence="1 2" key="1">
    <citation type="submission" date="2015-09" db="EMBL/GenBank/DDBJ databases">
        <title>Draft Genome Sequence of Pseudoalteromonas lipolytica UCD-48B.</title>
        <authorList>
            <person name="Krusor M."/>
            <person name="Coil D.A."/>
            <person name="Lang J.M."/>
            <person name="Eisen J.A."/>
            <person name="Alexiev A."/>
        </authorList>
    </citation>
    <scope>NUCLEOTIDE SEQUENCE [LARGE SCALE GENOMIC DNA]</scope>
    <source>
        <strain evidence="1 2">UCD-48B</strain>
    </source>
</reference>
<dbReference type="EMBL" id="LJTC01000013">
    <property type="protein sequence ID" value="KPM81826.1"/>
    <property type="molecule type" value="Genomic_DNA"/>
</dbReference>
<evidence type="ECO:0008006" key="3">
    <source>
        <dbReference type="Google" id="ProtNLM"/>
    </source>
</evidence>
<proteinExistence type="predicted"/>
<dbReference type="Pfam" id="PF05990">
    <property type="entry name" value="DUF900"/>
    <property type="match status" value="1"/>
</dbReference>
<sequence>MLIITNRNINKSNFKNGVGDHNAFGDYANAKGPNEVRLAHADKVEGVWQVRLVTEPSKITENNIPSKKAFAEVRERLTSSGKNCVFFVHGFNQSFYKNLEKSLALEKEHGVEVVVFSWPSNPGGFKTKEYRSAKRNAQASVGALDATLEKLGHYMKEPFNKEALEACDIKFTFMTYSLGNYLFQNYVINALYEAETRMFDNVVLCQADVDNAGHQHWVNNIEAGKRVYITINENDWVLKWSDANFQKDRLGRTARNLVASNAFYFDFTGGPNVGKTHGLFYEKTNDVVKSFFTTVLNGGRGEETDGLVFDSKLNAYKF</sequence>
<comment type="caution">
    <text evidence="1">The sequence shown here is derived from an EMBL/GenBank/DDBJ whole genome shotgun (WGS) entry which is preliminary data.</text>
</comment>
<dbReference type="STRING" id="570156.AOG27_17925"/>
<protein>
    <recommendedName>
        <fullName evidence="3">Alpha/beta hydrolase</fullName>
    </recommendedName>
</protein>
<evidence type="ECO:0000313" key="1">
    <source>
        <dbReference type="EMBL" id="KPM81826.1"/>
    </source>
</evidence>
<evidence type="ECO:0000313" key="2">
    <source>
        <dbReference type="Proteomes" id="UP000050378"/>
    </source>
</evidence>
<dbReference type="Proteomes" id="UP000050378">
    <property type="component" value="Unassembled WGS sequence"/>
</dbReference>
<gene>
    <name evidence="1" type="ORF">AOG27_17925</name>
</gene>